<name>A0A9D4MGH4_DREPO</name>
<proteinExistence type="predicted"/>
<sequence length="142" mass="16441">MRDQIQDEDDEVRHERAGPSTPSSYGPMHTDIVFSIRCHCSGIISRWAERSRNWPPPDIVKKVVTMGAFVTPVGFKGSEYKHVEWRICLNTAEIELLGSLNDKQIYTNVILKMVIKDVFKPAKKEHHTQSKILYFGWQRTIQ</sequence>
<evidence type="ECO:0000313" key="2">
    <source>
        <dbReference type="EMBL" id="KAH3875259.1"/>
    </source>
</evidence>
<protein>
    <submittedName>
        <fullName evidence="2">Uncharacterized protein</fullName>
    </submittedName>
</protein>
<keyword evidence="3" id="KW-1185">Reference proteome</keyword>
<gene>
    <name evidence="2" type="ORF">DPMN_038522</name>
</gene>
<dbReference type="EMBL" id="JAIWYP010000002">
    <property type="protein sequence ID" value="KAH3875259.1"/>
    <property type="molecule type" value="Genomic_DNA"/>
</dbReference>
<evidence type="ECO:0000313" key="3">
    <source>
        <dbReference type="Proteomes" id="UP000828390"/>
    </source>
</evidence>
<reference evidence="2" key="2">
    <citation type="submission" date="2020-11" db="EMBL/GenBank/DDBJ databases">
        <authorList>
            <person name="McCartney M.A."/>
            <person name="Auch B."/>
            <person name="Kono T."/>
            <person name="Mallez S."/>
            <person name="Becker A."/>
            <person name="Gohl D.M."/>
            <person name="Silverstein K.A.T."/>
            <person name="Koren S."/>
            <person name="Bechman K.B."/>
            <person name="Herman A."/>
            <person name="Abrahante J.E."/>
            <person name="Garbe J."/>
        </authorList>
    </citation>
    <scope>NUCLEOTIDE SEQUENCE</scope>
    <source>
        <strain evidence="2">Duluth1</strain>
        <tissue evidence="2">Whole animal</tissue>
    </source>
</reference>
<organism evidence="2 3">
    <name type="scientific">Dreissena polymorpha</name>
    <name type="common">Zebra mussel</name>
    <name type="synonym">Mytilus polymorpha</name>
    <dbReference type="NCBI Taxonomy" id="45954"/>
    <lineage>
        <taxon>Eukaryota</taxon>
        <taxon>Metazoa</taxon>
        <taxon>Spiralia</taxon>
        <taxon>Lophotrochozoa</taxon>
        <taxon>Mollusca</taxon>
        <taxon>Bivalvia</taxon>
        <taxon>Autobranchia</taxon>
        <taxon>Heteroconchia</taxon>
        <taxon>Euheterodonta</taxon>
        <taxon>Imparidentia</taxon>
        <taxon>Neoheterodontei</taxon>
        <taxon>Myida</taxon>
        <taxon>Dreissenoidea</taxon>
        <taxon>Dreissenidae</taxon>
        <taxon>Dreissena</taxon>
    </lineage>
</organism>
<accession>A0A9D4MGH4</accession>
<evidence type="ECO:0000256" key="1">
    <source>
        <dbReference type="SAM" id="MobiDB-lite"/>
    </source>
</evidence>
<reference evidence="2" key="1">
    <citation type="journal article" date="2019" name="bioRxiv">
        <title>The Genome of the Zebra Mussel, Dreissena polymorpha: A Resource for Invasive Species Research.</title>
        <authorList>
            <person name="McCartney M.A."/>
            <person name="Auch B."/>
            <person name="Kono T."/>
            <person name="Mallez S."/>
            <person name="Zhang Y."/>
            <person name="Obille A."/>
            <person name="Becker A."/>
            <person name="Abrahante J.E."/>
            <person name="Garbe J."/>
            <person name="Badalamenti J.P."/>
            <person name="Herman A."/>
            <person name="Mangelson H."/>
            <person name="Liachko I."/>
            <person name="Sullivan S."/>
            <person name="Sone E.D."/>
            <person name="Koren S."/>
            <person name="Silverstein K.A.T."/>
            <person name="Beckman K.B."/>
            <person name="Gohl D.M."/>
        </authorList>
    </citation>
    <scope>NUCLEOTIDE SEQUENCE</scope>
    <source>
        <strain evidence="2">Duluth1</strain>
        <tissue evidence="2">Whole animal</tissue>
    </source>
</reference>
<dbReference type="Proteomes" id="UP000828390">
    <property type="component" value="Unassembled WGS sequence"/>
</dbReference>
<feature type="region of interest" description="Disordered" evidence="1">
    <location>
        <begin position="1"/>
        <end position="27"/>
    </location>
</feature>
<comment type="caution">
    <text evidence="2">The sequence shown here is derived from an EMBL/GenBank/DDBJ whole genome shotgun (WGS) entry which is preliminary data.</text>
</comment>
<dbReference type="AlphaFoldDB" id="A0A9D4MGH4"/>
<feature type="compositionally biased region" description="Basic and acidic residues" evidence="1">
    <location>
        <begin position="1"/>
        <end position="17"/>
    </location>
</feature>